<dbReference type="GeneID" id="123447509"/>
<dbReference type="KEGG" id="hvg:123447509"/>
<evidence type="ECO:0000313" key="3">
    <source>
        <dbReference type="EnsemblPlants" id="HORVU.MOREX.r3.4HG0415570.1.CDS1"/>
    </source>
</evidence>
<keyword evidence="4" id="KW-1185">Reference proteome</keyword>
<sequence>MAPSTKLVLLFLGVNLMVTAVNGGCGHHCPTPPPPRPTKGGSCPIDTLKLGVCANVLSLLKLRLGVPANERCCPLLAGLTDLDAAVCVCTAIRAKVLGVIKLNVPVDLVLLLNQCDKTCPPGFTCPV</sequence>
<dbReference type="SMR" id="A0A8I6XVC5"/>
<reference evidence="3" key="2">
    <citation type="submission" date="2020-10" db="EMBL/GenBank/DDBJ databases">
        <authorList>
            <person name="Scholz U."/>
            <person name="Mascher M."/>
            <person name="Fiebig A."/>
        </authorList>
    </citation>
    <scope>NUCLEOTIDE SEQUENCE [LARGE SCALE GENOMIC DNA]</scope>
    <source>
        <strain evidence="3">cv. Morex</strain>
    </source>
</reference>
<dbReference type="Gramene" id="HORVU.MOREX.r3.4HG0415570.1">
    <property type="protein sequence ID" value="HORVU.MOREX.r3.4HG0415570.1.CDS1"/>
    <property type="gene ID" value="HORVU.MOREX.r3.4HG0415570"/>
</dbReference>
<dbReference type="Gene3D" id="1.10.110.10">
    <property type="entry name" value="Plant lipid-transfer and hydrophobic proteins"/>
    <property type="match status" value="1"/>
</dbReference>
<dbReference type="InterPro" id="IPR051636">
    <property type="entry name" value="Plant_LTP/defense-related"/>
</dbReference>
<dbReference type="EnsemblPlants" id="HORVU.MOREX.r3.4HG0415570.1">
    <property type="protein sequence ID" value="HORVU.MOREX.r3.4HG0415570.1.CDS1"/>
    <property type="gene ID" value="HORVU.MOREX.r3.4HG0415570"/>
</dbReference>
<feature type="domain" description="Bifunctional inhibitor/plant lipid transfer protein/seed storage helical" evidence="2">
    <location>
        <begin position="43"/>
        <end position="125"/>
    </location>
</feature>
<dbReference type="PANTHER" id="PTHR31731">
    <property type="match status" value="1"/>
</dbReference>
<dbReference type="Pfam" id="PF14547">
    <property type="entry name" value="Hydrophob_seed"/>
    <property type="match status" value="1"/>
</dbReference>
<dbReference type="InterPro" id="IPR036312">
    <property type="entry name" value="Bifun_inhib/LTP/seed_sf"/>
</dbReference>
<dbReference type="Gramene" id="HORVU.MOREX.r2.4HG0346380.1">
    <property type="protein sequence ID" value="HORVU.MOREX.r2.4HG0346380.1.CDS.1"/>
    <property type="gene ID" value="HORVU.MOREX.r2.4HG0346380"/>
</dbReference>
<dbReference type="CDD" id="cd01958">
    <property type="entry name" value="HPS_like"/>
    <property type="match status" value="1"/>
</dbReference>
<reference evidence="3" key="3">
    <citation type="submission" date="2022-01" db="UniProtKB">
        <authorList>
            <consortium name="EnsemblPlants"/>
        </authorList>
    </citation>
    <scope>IDENTIFICATION</scope>
    <source>
        <strain evidence="3">subsp. vulgare</strain>
    </source>
</reference>
<protein>
    <recommendedName>
        <fullName evidence="2">Bifunctional inhibitor/plant lipid transfer protein/seed storage helical domain-containing protein</fullName>
    </recommendedName>
</protein>
<evidence type="ECO:0000256" key="1">
    <source>
        <dbReference type="SAM" id="SignalP"/>
    </source>
</evidence>
<name>A0A8I6XVC5_HORVV</name>
<keyword evidence="1" id="KW-0732">Signal</keyword>
<dbReference type="SMART" id="SM00499">
    <property type="entry name" value="AAI"/>
    <property type="match status" value="1"/>
</dbReference>
<dbReference type="AlphaFoldDB" id="A0A8I6XVC5"/>
<evidence type="ECO:0000259" key="2">
    <source>
        <dbReference type="SMART" id="SM00499"/>
    </source>
</evidence>
<proteinExistence type="predicted"/>
<dbReference type="RefSeq" id="XP_044980051.1">
    <property type="nucleotide sequence ID" value="XM_045124116.1"/>
</dbReference>
<evidence type="ECO:0000313" key="4">
    <source>
        <dbReference type="Proteomes" id="UP000011116"/>
    </source>
</evidence>
<dbReference type="OrthoDB" id="648810at2759"/>
<gene>
    <name evidence="3" type="primary">LOC123447509</name>
</gene>
<dbReference type="SUPFAM" id="SSF47699">
    <property type="entry name" value="Bifunctional inhibitor/lipid-transfer protein/seed storage 2S albumin"/>
    <property type="match status" value="1"/>
</dbReference>
<dbReference type="InterPro" id="IPR027923">
    <property type="entry name" value="Hydrophob_seed_dom"/>
</dbReference>
<reference evidence="4" key="1">
    <citation type="journal article" date="2012" name="Nature">
        <title>A physical, genetic and functional sequence assembly of the barley genome.</title>
        <authorList>
            <consortium name="The International Barley Genome Sequencing Consortium"/>
            <person name="Mayer K.F."/>
            <person name="Waugh R."/>
            <person name="Brown J.W."/>
            <person name="Schulman A."/>
            <person name="Langridge P."/>
            <person name="Platzer M."/>
            <person name="Fincher G.B."/>
            <person name="Muehlbauer G.J."/>
            <person name="Sato K."/>
            <person name="Close T.J."/>
            <person name="Wise R.P."/>
            <person name="Stein N."/>
        </authorList>
    </citation>
    <scope>NUCLEOTIDE SEQUENCE [LARGE SCALE GENOMIC DNA]</scope>
    <source>
        <strain evidence="4">cv. Morex</strain>
    </source>
</reference>
<feature type="signal peptide" evidence="1">
    <location>
        <begin position="1"/>
        <end position="23"/>
    </location>
</feature>
<organism evidence="3 4">
    <name type="scientific">Hordeum vulgare subsp. vulgare</name>
    <name type="common">Domesticated barley</name>
    <dbReference type="NCBI Taxonomy" id="112509"/>
    <lineage>
        <taxon>Eukaryota</taxon>
        <taxon>Viridiplantae</taxon>
        <taxon>Streptophyta</taxon>
        <taxon>Embryophyta</taxon>
        <taxon>Tracheophyta</taxon>
        <taxon>Spermatophyta</taxon>
        <taxon>Magnoliopsida</taxon>
        <taxon>Liliopsida</taxon>
        <taxon>Poales</taxon>
        <taxon>Poaceae</taxon>
        <taxon>BOP clade</taxon>
        <taxon>Pooideae</taxon>
        <taxon>Triticodae</taxon>
        <taxon>Triticeae</taxon>
        <taxon>Hordeinae</taxon>
        <taxon>Hordeum</taxon>
    </lineage>
</organism>
<dbReference type="InterPro" id="IPR016140">
    <property type="entry name" value="Bifunc_inhib/LTP/seed_store"/>
</dbReference>
<feature type="chain" id="PRO_5035291240" description="Bifunctional inhibitor/plant lipid transfer protein/seed storage helical domain-containing protein" evidence="1">
    <location>
        <begin position="24"/>
        <end position="127"/>
    </location>
</feature>
<accession>A0A8I6XVC5</accession>
<dbReference type="Proteomes" id="UP000011116">
    <property type="component" value="Chromosome 4H"/>
</dbReference>